<organism evidence="2 3">
    <name type="scientific">Magnetofaba australis IT-1</name>
    <dbReference type="NCBI Taxonomy" id="1434232"/>
    <lineage>
        <taxon>Bacteria</taxon>
        <taxon>Pseudomonadati</taxon>
        <taxon>Pseudomonadota</taxon>
        <taxon>Magnetococcia</taxon>
        <taxon>Magnetococcales</taxon>
        <taxon>Magnetococcaceae</taxon>
        <taxon>Magnetofaba</taxon>
    </lineage>
</organism>
<reference evidence="2 3" key="1">
    <citation type="journal article" date="2016" name="BMC Genomics">
        <title>Combined genomic and structural analyses of a cultured magnetotactic bacterium reveals its niche adaptation to a dynamic environment.</title>
        <authorList>
            <person name="Araujo A.C."/>
            <person name="Morillo V."/>
            <person name="Cypriano J."/>
            <person name="Teixeira L.C."/>
            <person name="Leao P."/>
            <person name="Lyra S."/>
            <person name="Almeida L.G."/>
            <person name="Bazylinski D.A."/>
            <person name="Vasconcellos A.T."/>
            <person name="Abreu F."/>
            <person name="Lins U."/>
        </authorList>
    </citation>
    <scope>NUCLEOTIDE SEQUENCE [LARGE SCALE GENOMIC DNA]</scope>
    <source>
        <strain evidence="2 3">IT-1</strain>
    </source>
</reference>
<gene>
    <name evidence="2" type="ORF">MAIT1_04590</name>
</gene>
<feature type="region of interest" description="Disordered" evidence="1">
    <location>
        <begin position="269"/>
        <end position="321"/>
    </location>
</feature>
<comment type="caution">
    <text evidence="2">The sequence shown here is derived from an EMBL/GenBank/DDBJ whole genome shotgun (WGS) entry which is preliminary data.</text>
</comment>
<name>A0A1Y2K9Z4_9PROT</name>
<proteinExistence type="predicted"/>
<protein>
    <submittedName>
        <fullName evidence="2">Uncharacterized protein</fullName>
    </submittedName>
</protein>
<dbReference type="STRING" id="1434232.MAIT1_04590"/>
<evidence type="ECO:0000313" key="2">
    <source>
        <dbReference type="EMBL" id="OSM07650.1"/>
    </source>
</evidence>
<accession>A0A1Y2K9Z4</accession>
<dbReference type="AlphaFoldDB" id="A0A1Y2K9Z4"/>
<evidence type="ECO:0000256" key="1">
    <source>
        <dbReference type="SAM" id="MobiDB-lite"/>
    </source>
</evidence>
<evidence type="ECO:0000313" key="3">
    <source>
        <dbReference type="Proteomes" id="UP000194003"/>
    </source>
</evidence>
<sequence length="321" mass="34494">MEAVQPGHHRDETGVVRWPDPVDVGLVEPPIRFACHRLHPLRPLPFAEADAVVGEGVEDGVVLGEARVLLVPGGGHGEIAHVPAILPFDHRHALHLGEGGVAGDHLRLVPPVHQIRGGEGADAGAVAGRVVGVLHHGDVEPEEAVLPHHPGVVDAVVEGEHLSGLGILPRHEPQIVVAFVVVAGERGDEEHLHRALVLQQERGVDRERADGFRIQAERPGPVHFAGHGNLNRSGWRWLPRHRSMGNTGGTGRRGRCLGWARRRRQAWGIGFLPPPGRNTGAAAGRRDRSPWNPPARSVPCGGPRPAPLPAPGDRSIRWAYS</sequence>
<keyword evidence="3" id="KW-1185">Reference proteome</keyword>
<dbReference type="Proteomes" id="UP000194003">
    <property type="component" value="Unassembled WGS sequence"/>
</dbReference>
<dbReference type="EMBL" id="LVJN01000012">
    <property type="protein sequence ID" value="OSM07650.1"/>
    <property type="molecule type" value="Genomic_DNA"/>
</dbReference>